<gene>
    <name evidence="3" type="ORF">OKA05_00265</name>
</gene>
<accession>A0ABT3GBH1</accession>
<evidence type="ECO:0008006" key="5">
    <source>
        <dbReference type="Google" id="ProtNLM"/>
    </source>
</evidence>
<feature type="region of interest" description="Disordered" evidence="1">
    <location>
        <begin position="215"/>
        <end position="267"/>
    </location>
</feature>
<comment type="caution">
    <text evidence="3">The sequence shown here is derived from an EMBL/GenBank/DDBJ whole genome shotgun (WGS) entry which is preliminary data.</text>
</comment>
<sequence length="267" mass="27721">MKDELLLRLESFEIDEPGATFPFSARLARENGWTRGFALRVMAEYKRFVWLAIRAGHPVTPSEEVDEAWHLHLCYTRSYWDGMCGGILGKPLHHGPTEGGKREDEKFAGWYARTLESYRAHFGEEPPADIWPPLAIRFSPATTRKVDAATHWIVPKRTAKRVLLGSAAVATLPALAGCTNLLAATGPEGLFCFFGMALFLVVIVVVSKRGGRGGNGCGSGGGTTSSCGGGGSSGCGSNGGDGGSSSGCGSSGCSSSGCGGGGGGGGD</sequence>
<evidence type="ECO:0000313" key="3">
    <source>
        <dbReference type="EMBL" id="MCW1920965.1"/>
    </source>
</evidence>
<dbReference type="Proteomes" id="UP001320876">
    <property type="component" value="Unassembled WGS sequence"/>
</dbReference>
<keyword evidence="2" id="KW-0812">Transmembrane</keyword>
<proteinExistence type="predicted"/>
<keyword evidence="4" id="KW-1185">Reference proteome</keyword>
<organism evidence="3 4">
    <name type="scientific">Luteolibacter arcticus</name>
    <dbReference type="NCBI Taxonomy" id="1581411"/>
    <lineage>
        <taxon>Bacteria</taxon>
        <taxon>Pseudomonadati</taxon>
        <taxon>Verrucomicrobiota</taxon>
        <taxon>Verrucomicrobiia</taxon>
        <taxon>Verrucomicrobiales</taxon>
        <taxon>Verrucomicrobiaceae</taxon>
        <taxon>Luteolibacter</taxon>
    </lineage>
</organism>
<evidence type="ECO:0000313" key="4">
    <source>
        <dbReference type="Proteomes" id="UP001320876"/>
    </source>
</evidence>
<protein>
    <recommendedName>
        <fullName evidence="5">TIGR04222 domain-containing membrane protein</fullName>
    </recommendedName>
</protein>
<keyword evidence="2" id="KW-1133">Transmembrane helix</keyword>
<feature type="compositionally biased region" description="Gly residues" evidence="1">
    <location>
        <begin position="257"/>
        <end position="267"/>
    </location>
</feature>
<dbReference type="RefSeq" id="WP_264485074.1">
    <property type="nucleotide sequence ID" value="NZ_JAPDDT010000001.1"/>
</dbReference>
<evidence type="ECO:0000256" key="2">
    <source>
        <dbReference type="SAM" id="Phobius"/>
    </source>
</evidence>
<feature type="transmembrane region" description="Helical" evidence="2">
    <location>
        <begin position="188"/>
        <end position="206"/>
    </location>
</feature>
<dbReference type="EMBL" id="JAPDDT010000001">
    <property type="protein sequence ID" value="MCW1920965.1"/>
    <property type="molecule type" value="Genomic_DNA"/>
</dbReference>
<keyword evidence="2" id="KW-0472">Membrane</keyword>
<name>A0ABT3GBH1_9BACT</name>
<evidence type="ECO:0000256" key="1">
    <source>
        <dbReference type="SAM" id="MobiDB-lite"/>
    </source>
</evidence>
<feature type="compositionally biased region" description="Gly residues" evidence="1">
    <location>
        <begin position="215"/>
        <end position="250"/>
    </location>
</feature>
<reference evidence="3 4" key="1">
    <citation type="submission" date="2022-10" db="EMBL/GenBank/DDBJ databases">
        <title>Luteolibacter arcticus strain CCTCC AB 2014275, whole genome shotgun sequencing project.</title>
        <authorList>
            <person name="Zhao G."/>
            <person name="Shen L."/>
        </authorList>
    </citation>
    <scope>NUCLEOTIDE SEQUENCE [LARGE SCALE GENOMIC DNA]</scope>
    <source>
        <strain evidence="3 4">CCTCC AB 2014275</strain>
    </source>
</reference>
<feature type="transmembrane region" description="Helical" evidence="2">
    <location>
        <begin position="162"/>
        <end position="182"/>
    </location>
</feature>